<dbReference type="EMBL" id="QZDH01000033">
    <property type="protein sequence ID" value="RJL50198.1"/>
    <property type="molecule type" value="Genomic_DNA"/>
</dbReference>
<evidence type="ECO:0000313" key="1">
    <source>
        <dbReference type="EMBL" id="RJL50198.1"/>
    </source>
</evidence>
<comment type="caution">
    <text evidence="1">The sequence shown here is derived from an EMBL/GenBank/DDBJ whole genome shotgun (WGS) entry which is preliminary data.</text>
</comment>
<dbReference type="Proteomes" id="UP000283655">
    <property type="component" value="Unassembled WGS sequence"/>
</dbReference>
<organism evidence="1 2">
    <name type="scientific">Pectobacterium carotovorum</name>
    <name type="common">Erwinia carotovora</name>
    <dbReference type="NCBI Taxonomy" id="554"/>
    <lineage>
        <taxon>Bacteria</taxon>
        <taxon>Pseudomonadati</taxon>
        <taxon>Pseudomonadota</taxon>
        <taxon>Gammaproteobacteria</taxon>
        <taxon>Enterobacterales</taxon>
        <taxon>Pectobacteriaceae</taxon>
        <taxon>Pectobacterium</taxon>
    </lineage>
</organism>
<gene>
    <name evidence="1" type="ORF">D5071_14380</name>
</gene>
<name>A0A419AU75_PECCA</name>
<protein>
    <submittedName>
        <fullName evidence="1">Uncharacterized protein</fullName>
    </submittedName>
</protein>
<dbReference type="RefSeq" id="WP_119874176.1">
    <property type="nucleotide sequence ID" value="NZ_QZDH01000033.1"/>
</dbReference>
<accession>A0A419AU75</accession>
<evidence type="ECO:0000313" key="2">
    <source>
        <dbReference type="Proteomes" id="UP000283655"/>
    </source>
</evidence>
<proteinExistence type="predicted"/>
<dbReference type="AlphaFoldDB" id="A0A419AU75"/>
<sequence length="291" mass="32382">MSEFNRMTIVAAAEVISDTNSHSDIDVLEMQWGISDRGGGASKSARVVSLSKAAINDEIEVYTENGVVPLRRALVETALKFSSRAKDLASWAKLKAGLRLDGFDVVEPDEAELGFSWNNQNAGISAQLIRMLPADIPELNIREAESEVVMLLEKHGFQVAKGHLSQAMSTFQRGEWSAANGALRNFFENYLNEIADLLGCDRKLGSKDKRDFLGSGAQPAFFFTDYNEWNPNNQKPQYVQGLMSRMHPHGGHPGLSEEEDATFRMQINLVTARLFLRRLDQRLSLGTCTRT</sequence>
<reference evidence="1 2" key="1">
    <citation type="submission" date="2018-09" db="EMBL/GenBank/DDBJ databases">
        <title>Phylogenetic diversity of Pectobacterium and Dickeya strains causing blackleg disease of potato in Morocco.</title>
        <authorList>
            <person name="Oulghazi S."/>
            <person name="Moumni M."/>
            <person name="Faure D."/>
        </authorList>
    </citation>
    <scope>NUCLEOTIDE SEQUENCE [LARGE SCALE GENOMIC DNA]</scope>
    <source>
        <strain evidence="1 2">S1.15.11.2D</strain>
    </source>
</reference>